<dbReference type="InterPro" id="IPR013325">
    <property type="entry name" value="RNA_pol_sigma_r2"/>
</dbReference>
<dbReference type="SUPFAM" id="SSF88659">
    <property type="entry name" value="Sigma3 and sigma4 domains of RNA polymerase sigma factors"/>
    <property type="match status" value="1"/>
</dbReference>
<comment type="caution">
    <text evidence="8">The sequence shown here is derived from an EMBL/GenBank/DDBJ whole genome shotgun (WGS) entry which is preliminary data.</text>
</comment>
<protein>
    <submittedName>
        <fullName evidence="8">RNA polymerase sigma-70 factor</fullName>
    </submittedName>
</protein>
<evidence type="ECO:0000256" key="5">
    <source>
        <dbReference type="ARBA" id="ARBA00023163"/>
    </source>
</evidence>
<proteinExistence type="inferred from homology"/>
<dbReference type="NCBIfam" id="TIGR02985">
    <property type="entry name" value="Sig70_bacteroi1"/>
    <property type="match status" value="1"/>
</dbReference>
<organism evidence="8 9">
    <name type="scientific">Sphingobacterium ginsenosidimutans</name>
    <dbReference type="NCBI Taxonomy" id="687845"/>
    <lineage>
        <taxon>Bacteria</taxon>
        <taxon>Pseudomonadati</taxon>
        <taxon>Bacteroidota</taxon>
        <taxon>Sphingobacteriia</taxon>
        <taxon>Sphingobacteriales</taxon>
        <taxon>Sphingobacteriaceae</taxon>
        <taxon>Sphingobacterium</taxon>
    </lineage>
</organism>
<dbReference type="InterPro" id="IPR014284">
    <property type="entry name" value="RNA_pol_sigma-70_dom"/>
</dbReference>
<evidence type="ECO:0000259" key="7">
    <source>
        <dbReference type="Pfam" id="PF08281"/>
    </source>
</evidence>
<feature type="domain" description="RNA polymerase sigma factor 70 region 4 type 2" evidence="7">
    <location>
        <begin position="123"/>
        <end position="173"/>
    </location>
</feature>
<dbReference type="InterPro" id="IPR013324">
    <property type="entry name" value="RNA_pol_sigma_r3/r4-like"/>
</dbReference>
<dbReference type="InterPro" id="IPR007627">
    <property type="entry name" value="RNA_pol_sigma70_r2"/>
</dbReference>
<dbReference type="RefSeq" id="WP_346086658.1">
    <property type="nucleotide sequence ID" value="NZ_BAAAZK010000007.1"/>
</dbReference>
<accession>A0ABP8A670</accession>
<evidence type="ECO:0000256" key="4">
    <source>
        <dbReference type="ARBA" id="ARBA00023125"/>
    </source>
</evidence>
<dbReference type="PANTHER" id="PTHR43133">
    <property type="entry name" value="RNA POLYMERASE ECF-TYPE SIGMA FACTO"/>
    <property type="match status" value="1"/>
</dbReference>
<evidence type="ECO:0000313" key="9">
    <source>
        <dbReference type="Proteomes" id="UP001500167"/>
    </source>
</evidence>
<dbReference type="Pfam" id="PF08281">
    <property type="entry name" value="Sigma70_r4_2"/>
    <property type="match status" value="1"/>
</dbReference>
<evidence type="ECO:0000313" key="8">
    <source>
        <dbReference type="EMBL" id="GAA4178493.1"/>
    </source>
</evidence>
<dbReference type="EMBL" id="BAAAZK010000007">
    <property type="protein sequence ID" value="GAA4178493.1"/>
    <property type="molecule type" value="Genomic_DNA"/>
</dbReference>
<dbReference type="NCBIfam" id="TIGR02937">
    <property type="entry name" value="sigma70-ECF"/>
    <property type="match status" value="1"/>
</dbReference>
<keyword evidence="4" id="KW-0238">DNA-binding</keyword>
<dbReference type="Gene3D" id="1.10.10.10">
    <property type="entry name" value="Winged helix-like DNA-binding domain superfamily/Winged helix DNA-binding domain"/>
    <property type="match status" value="1"/>
</dbReference>
<reference evidence="9" key="1">
    <citation type="journal article" date="2019" name="Int. J. Syst. Evol. Microbiol.">
        <title>The Global Catalogue of Microorganisms (GCM) 10K type strain sequencing project: providing services to taxonomists for standard genome sequencing and annotation.</title>
        <authorList>
            <consortium name="The Broad Institute Genomics Platform"/>
            <consortium name="The Broad Institute Genome Sequencing Center for Infectious Disease"/>
            <person name="Wu L."/>
            <person name="Ma J."/>
        </authorList>
    </citation>
    <scope>NUCLEOTIDE SEQUENCE [LARGE SCALE GENOMIC DNA]</scope>
    <source>
        <strain evidence="9">JCM 16722</strain>
    </source>
</reference>
<dbReference type="InterPro" id="IPR013249">
    <property type="entry name" value="RNA_pol_sigma70_r4_t2"/>
</dbReference>
<keyword evidence="3" id="KW-0731">Sigma factor</keyword>
<keyword evidence="2" id="KW-0805">Transcription regulation</keyword>
<name>A0ABP8A670_9SPHI</name>
<comment type="similarity">
    <text evidence="1">Belongs to the sigma-70 factor family. ECF subfamily.</text>
</comment>
<keyword evidence="9" id="KW-1185">Reference proteome</keyword>
<dbReference type="InterPro" id="IPR036388">
    <property type="entry name" value="WH-like_DNA-bd_sf"/>
</dbReference>
<keyword evidence="5" id="KW-0804">Transcription</keyword>
<evidence type="ECO:0000259" key="6">
    <source>
        <dbReference type="Pfam" id="PF04542"/>
    </source>
</evidence>
<dbReference type="InterPro" id="IPR014327">
    <property type="entry name" value="RNA_pol_sigma70_bacteroid"/>
</dbReference>
<dbReference type="PANTHER" id="PTHR43133:SF8">
    <property type="entry name" value="RNA POLYMERASE SIGMA FACTOR HI_1459-RELATED"/>
    <property type="match status" value="1"/>
</dbReference>
<feature type="domain" description="RNA polymerase sigma-70 region 2" evidence="6">
    <location>
        <begin position="28"/>
        <end position="93"/>
    </location>
</feature>
<dbReference type="CDD" id="cd06171">
    <property type="entry name" value="Sigma70_r4"/>
    <property type="match status" value="1"/>
</dbReference>
<dbReference type="SUPFAM" id="SSF88946">
    <property type="entry name" value="Sigma2 domain of RNA polymerase sigma factors"/>
    <property type="match status" value="1"/>
</dbReference>
<dbReference type="Pfam" id="PF04542">
    <property type="entry name" value="Sigma70_r2"/>
    <property type="match status" value="1"/>
</dbReference>
<dbReference type="Gene3D" id="1.10.1740.10">
    <property type="match status" value="1"/>
</dbReference>
<evidence type="ECO:0000256" key="3">
    <source>
        <dbReference type="ARBA" id="ARBA00023082"/>
    </source>
</evidence>
<sequence length="203" mass="23849">MSHIPLDNEHELLQQLKDGNHGAFELIYHHYKQQLAVNFLKLLKDDDLAGDALQELFTRVWNNRTAIDPGQSFKAYLYRIAKNLAIDYYRKAASDRQLRELLLQKTNWYDPIEEQLIKKENKQIFESLLAKLPEQQRRAFELHKLNGKSYKEIATLMGISPSTINKHIYQASRNIKEQVLKSPHLFRLILLPIILHYITGFPN</sequence>
<evidence type="ECO:0000256" key="2">
    <source>
        <dbReference type="ARBA" id="ARBA00023015"/>
    </source>
</evidence>
<dbReference type="InterPro" id="IPR039425">
    <property type="entry name" value="RNA_pol_sigma-70-like"/>
</dbReference>
<dbReference type="Proteomes" id="UP001500167">
    <property type="component" value="Unassembled WGS sequence"/>
</dbReference>
<gene>
    <name evidence="8" type="ORF">GCM10022218_29280</name>
</gene>
<evidence type="ECO:0000256" key="1">
    <source>
        <dbReference type="ARBA" id="ARBA00010641"/>
    </source>
</evidence>